<proteinExistence type="predicted"/>
<name>A0ABC8ISA5_ERUVS</name>
<gene>
    <name evidence="3" type="ORF">ERUC_LOCUS646</name>
</gene>
<dbReference type="EMBL" id="CAKOAT010011115">
    <property type="protein sequence ID" value="CAH8283604.1"/>
    <property type="molecule type" value="Genomic_DNA"/>
</dbReference>
<reference evidence="3 4" key="1">
    <citation type="submission" date="2022-03" db="EMBL/GenBank/DDBJ databases">
        <authorList>
            <person name="Macdonald S."/>
            <person name="Ahmed S."/>
            <person name="Newling K."/>
        </authorList>
    </citation>
    <scope>NUCLEOTIDE SEQUENCE [LARGE SCALE GENOMIC DNA]</scope>
</reference>
<keyword evidence="4" id="KW-1185">Reference proteome</keyword>
<evidence type="ECO:0000256" key="1">
    <source>
        <dbReference type="SAM" id="SignalP"/>
    </source>
</evidence>
<dbReference type="AlphaFoldDB" id="A0ABC8ISA5"/>
<evidence type="ECO:0000313" key="3">
    <source>
        <dbReference type="EMBL" id="CAH8283604.1"/>
    </source>
</evidence>
<feature type="signal peptide" evidence="1">
    <location>
        <begin position="1"/>
        <end position="30"/>
    </location>
</feature>
<accession>A0ABC8ISA5</accession>
<evidence type="ECO:0000313" key="4">
    <source>
        <dbReference type="Proteomes" id="UP001642260"/>
    </source>
</evidence>
<organism evidence="3 4">
    <name type="scientific">Eruca vesicaria subsp. sativa</name>
    <name type="common">Garden rocket</name>
    <name type="synonym">Eruca sativa</name>
    <dbReference type="NCBI Taxonomy" id="29727"/>
    <lineage>
        <taxon>Eukaryota</taxon>
        <taxon>Viridiplantae</taxon>
        <taxon>Streptophyta</taxon>
        <taxon>Embryophyta</taxon>
        <taxon>Tracheophyta</taxon>
        <taxon>Spermatophyta</taxon>
        <taxon>Magnoliopsida</taxon>
        <taxon>eudicotyledons</taxon>
        <taxon>Gunneridae</taxon>
        <taxon>Pentapetalae</taxon>
        <taxon>rosids</taxon>
        <taxon>malvids</taxon>
        <taxon>Brassicales</taxon>
        <taxon>Brassicaceae</taxon>
        <taxon>Brassiceae</taxon>
        <taxon>Eruca</taxon>
    </lineage>
</organism>
<keyword evidence="1" id="KW-0732">Signal</keyword>
<evidence type="ECO:0000259" key="2">
    <source>
        <dbReference type="Pfam" id="PF12490"/>
    </source>
</evidence>
<dbReference type="Proteomes" id="UP001642260">
    <property type="component" value="Unassembled WGS sequence"/>
</dbReference>
<dbReference type="Pfam" id="PF12490">
    <property type="entry name" value="BCAS3"/>
    <property type="match status" value="1"/>
</dbReference>
<sequence>MKSVGFHFSIDLSWIPLLLTTMMMCPGAELQPIRVVVVVPSPLPASVISFSSSNGRTAKEWKKLLPYLRSRLGEDCNIRESLTSGPSHAIDITREAIRNGPISVLCFDPSGMLLVTISTQGHNIMPLQLLEWLDFESGSEIEPIKRWSMIQNQSRREMQDQHSDYMEVEHFLILKNAEESWKVTKKGKACVVDKHQMYMSEA</sequence>
<dbReference type="InterPro" id="IPR022175">
    <property type="entry name" value="BCAS3_dom"/>
</dbReference>
<feature type="domain" description="BCAS3" evidence="2">
    <location>
        <begin position="136"/>
        <end position="202"/>
    </location>
</feature>
<feature type="chain" id="PRO_5044866749" description="BCAS3 domain-containing protein" evidence="1">
    <location>
        <begin position="31"/>
        <end position="202"/>
    </location>
</feature>
<comment type="caution">
    <text evidence="3">The sequence shown here is derived from an EMBL/GenBank/DDBJ whole genome shotgun (WGS) entry which is preliminary data.</text>
</comment>
<protein>
    <recommendedName>
        <fullName evidence="2">BCAS3 domain-containing protein</fullName>
    </recommendedName>
</protein>